<dbReference type="Proteomes" id="UP000479293">
    <property type="component" value="Unassembled WGS sequence"/>
</dbReference>
<proteinExistence type="predicted"/>
<evidence type="ECO:0000259" key="4">
    <source>
        <dbReference type="SMART" id="SM00534"/>
    </source>
</evidence>
<dbReference type="PANTHER" id="PTHR11361:SF99">
    <property type="entry name" value="DNA MISMATCH REPAIR PROTEIN"/>
    <property type="match status" value="1"/>
</dbReference>
<sequence>MKALAAHTLHELQILPREVGERSVLDLLNRAYTHSGKDHIKQLLSTPLGTLPEIQQRQKLLQYISANLTEIEFEIPKSYLTAAHNHLDSNLAWNAAKTWFNRYRLSLWYQWFSTHDFYRLLSGTTALQKVLGSIGEKTAWWRDSDQLPHELQQHAKVLRDFFDHAQPTLTAKLNRISMIEVDFFLRQKYVNQVKAVLAVFYQLDAFCGIARFLQTARWAYPSFVQTPEPTFSVTDMKHPVLSEEVAVGNDFSLAFPQRLTLLTGGNMSGKTTFLKACGLVLYLAHLGLPVPARTATLSFFDRLMTSIHLSDSLDLGYSHFYTELIRIKEVAQAIANGQRVFLLADELFRGTNPQDAFMCARQVIDILVRQSGSLFLISSHLVQLGAPYEKNTSVQFNCFKTNVLEGELAFTHQIEIGITEEQTGLLLLNQTEVLSCLQQI</sequence>
<accession>A0A7C9F9I2</accession>
<evidence type="ECO:0000313" key="5">
    <source>
        <dbReference type="EMBL" id="MPR34644.1"/>
    </source>
</evidence>
<keyword evidence="3" id="KW-0238">DNA-binding</keyword>
<keyword evidence="2" id="KW-0067">ATP-binding</keyword>
<dbReference type="Gene3D" id="1.10.1420.10">
    <property type="match status" value="1"/>
</dbReference>
<feature type="domain" description="DNA mismatch repair proteins mutS family" evidence="4">
    <location>
        <begin position="257"/>
        <end position="435"/>
    </location>
</feature>
<dbReference type="EMBL" id="WHLY01000002">
    <property type="protein sequence ID" value="MPR34644.1"/>
    <property type="molecule type" value="Genomic_DNA"/>
</dbReference>
<dbReference type="GO" id="GO:0030983">
    <property type="term" value="F:mismatched DNA binding"/>
    <property type="evidence" value="ECO:0007669"/>
    <property type="project" value="InterPro"/>
</dbReference>
<dbReference type="GO" id="GO:0006298">
    <property type="term" value="P:mismatch repair"/>
    <property type="evidence" value="ECO:0007669"/>
    <property type="project" value="InterPro"/>
</dbReference>
<dbReference type="Gene3D" id="3.40.50.300">
    <property type="entry name" value="P-loop containing nucleotide triphosphate hydrolases"/>
    <property type="match status" value="1"/>
</dbReference>
<keyword evidence="6" id="KW-1185">Reference proteome</keyword>
<dbReference type="InterPro" id="IPR000432">
    <property type="entry name" value="DNA_mismatch_repair_MutS_C"/>
</dbReference>
<keyword evidence="1" id="KW-0547">Nucleotide-binding</keyword>
<dbReference type="PANTHER" id="PTHR11361">
    <property type="entry name" value="DNA MISMATCH REPAIR PROTEIN MUTS FAMILY MEMBER"/>
    <property type="match status" value="1"/>
</dbReference>
<dbReference type="GO" id="GO:0140664">
    <property type="term" value="F:ATP-dependent DNA damage sensor activity"/>
    <property type="evidence" value="ECO:0007669"/>
    <property type="project" value="InterPro"/>
</dbReference>
<evidence type="ECO:0000256" key="3">
    <source>
        <dbReference type="ARBA" id="ARBA00023125"/>
    </source>
</evidence>
<dbReference type="SMART" id="SM00534">
    <property type="entry name" value="MUTSac"/>
    <property type="match status" value="1"/>
</dbReference>
<dbReference type="SUPFAM" id="SSF52540">
    <property type="entry name" value="P-loop containing nucleoside triphosphate hydrolases"/>
    <property type="match status" value="1"/>
</dbReference>
<gene>
    <name evidence="5" type="ORF">GBK04_15085</name>
</gene>
<dbReference type="Pfam" id="PF00488">
    <property type="entry name" value="MutS_V"/>
    <property type="match status" value="1"/>
</dbReference>
<evidence type="ECO:0000313" key="6">
    <source>
        <dbReference type="Proteomes" id="UP000479293"/>
    </source>
</evidence>
<evidence type="ECO:0000256" key="2">
    <source>
        <dbReference type="ARBA" id="ARBA00022840"/>
    </source>
</evidence>
<evidence type="ECO:0000256" key="1">
    <source>
        <dbReference type="ARBA" id="ARBA00022741"/>
    </source>
</evidence>
<name>A0A7C9F9I2_9BACT</name>
<dbReference type="SUPFAM" id="SSF48334">
    <property type="entry name" value="DNA repair protein MutS, domain III"/>
    <property type="match status" value="1"/>
</dbReference>
<comment type="caution">
    <text evidence="5">The sequence shown here is derived from an EMBL/GenBank/DDBJ whole genome shotgun (WGS) entry which is preliminary data.</text>
</comment>
<dbReference type="AlphaFoldDB" id="A0A7C9F9I2"/>
<organism evidence="5 6">
    <name type="scientific">Salmonirosea aquatica</name>
    <dbReference type="NCBI Taxonomy" id="2654236"/>
    <lineage>
        <taxon>Bacteria</taxon>
        <taxon>Pseudomonadati</taxon>
        <taxon>Bacteroidota</taxon>
        <taxon>Cytophagia</taxon>
        <taxon>Cytophagales</taxon>
        <taxon>Spirosomataceae</taxon>
        <taxon>Salmonirosea</taxon>
    </lineage>
</organism>
<dbReference type="InterPro" id="IPR027417">
    <property type="entry name" value="P-loop_NTPase"/>
</dbReference>
<dbReference type="InterPro" id="IPR036187">
    <property type="entry name" value="DNA_mismatch_repair_MutS_sf"/>
</dbReference>
<dbReference type="GO" id="GO:0005524">
    <property type="term" value="F:ATP binding"/>
    <property type="evidence" value="ECO:0007669"/>
    <property type="project" value="UniProtKB-KW"/>
</dbReference>
<protein>
    <recommendedName>
        <fullName evidence="4">DNA mismatch repair proteins mutS family domain-containing protein</fullName>
    </recommendedName>
</protein>
<reference evidence="5 6" key="1">
    <citation type="submission" date="2019-10" db="EMBL/GenBank/DDBJ databases">
        <title>Draft Genome Sequence of Cytophagaceae sp. SJW1-29.</title>
        <authorList>
            <person name="Choi A."/>
        </authorList>
    </citation>
    <scope>NUCLEOTIDE SEQUENCE [LARGE SCALE GENOMIC DNA]</scope>
    <source>
        <strain evidence="5 6">SJW1-29</strain>
    </source>
</reference>
<dbReference type="InterPro" id="IPR045076">
    <property type="entry name" value="MutS"/>
</dbReference>